<dbReference type="GO" id="GO:0007035">
    <property type="term" value="P:vacuolar acidification"/>
    <property type="evidence" value="ECO:0007669"/>
    <property type="project" value="TreeGrafter"/>
</dbReference>
<dbReference type="HAMAP" id="MF_00310">
    <property type="entry name" value="ATP_synth_B_arch"/>
    <property type="match status" value="1"/>
</dbReference>
<comment type="function">
    <text evidence="5">Non-catalytic subunit of the V1 complex of vacuolar(H+)-ATPase (V-ATPase), a multisubunit enzyme composed of a peripheral complex (V1) that hydrolyzes ATP and a membrane integral complex (V0) that translocates protons. V-ATPase is responsible for acidifying and maintaining the pH of intracellular compartments and in some cell types, is targeted to the plasma membrane, where it is responsible for acidifying the extracellular environment.</text>
</comment>
<accession>A0A183BS12</accession>
<dbReference type="GO" id="GO:0033180">
    <property type="term" value="C:proton-transporting V-type ATPase, V1 domain"/>
    <property type="evidence" value="ECO:0007669"/>
    <property type="project" value="InterPro"/>
</dbReference>
<dbReference type="Proteomes" id="UP000050741">
    <property type="component" value="Unassembled WGS sequence"/>
</dbReference>
<feature type="domain" description="ATPase F1/V1/A1 complex alpha/beta subunit N-terminal" evidence="7">
    <location>
        <begin position="1"/>
        <end position="34"/>
    </location>
</feature>
<reference evidence="9" key="1">
    <citation type="submission" date="2013-12" db="EMBL/GenBank/DDBJ databases">
        <authorList>
            <person name="Aslett M."/>
        </authorList>
    </citation>
    <scope>NUCLEOTIDE SEQUENCE [LARGE SCALE GENOMIC DNA]</scope>
    <source>
        <strain evidence="9">Lindley</strain>
    </source>
</reference>
<dbReference type="PANTHER" id="PTHR43389:SF4">
    <property type="entry name" value="V-TYPE PROTON ATPASE SUBUNIT B"/>
    <property type="match status" value="1"/>
</dbReference>
<evidence type="ECO:0000313" key="10">
    <source>
        <dbReference type="WBParaSite" id="GPLIN_000339800"/>
    </source>
</evidence>
<evidence type="ECO:0000259" key="8">
    <source>
        <dbReference type="Pfam" id="PF22919"/>
    </source>
</evidence>
<evidence type="ECO:0000256" key="3">
    <source>
        <dbReference type="ARBA" id="ARBA00022781"/>
    </source>
</evidence>
<dbReference type="InterPro" id="IPR004100">
    <property type="entry name" value="ATPase_F1/V1/A1_a/bsu_N"/>
</dbReference>
<dbReference type="GO" id="GO:0005524">
    <property type="term" value="F:ATP binding"/>
    <property type="evidence" value="ECO:0007669"/>
    <property type="project" value="InterPro"/>
</dbReference>
<comment type="subunit">
    <text evidence="5">V-ATPase is a heteromultimeric enzyme made up of two complexes: the ATP-hydrolytic V1 complex and the proton translocation V0 complex. The V1 complex consists of three catalytic AB heterodimers that form a heterohexamer, three peripheral stalks each consisting of EG heterodimers, one central rotor including subunits D and F, and the regulatory subunits C and H. The proton translocation complex V0 consists of the proton transport subunit a, a ring of proteolipid subunits c9c'', rotary subunit d, subunits e and f, and the accessory subunits.</text>
</comment>
<reference evidence="9" key="2">
    <citation type="submission" date="2014-05" db="EMBL/GenBank/DDBJ databases">
        <title>The genome and life-stage specific transcriptomes of Globodera pallida elucidate key aspects of plant parasitism by a cyst nematode.</title>
        <authorList>
            <person name="Cotton J.A."/>
            <person name="Lilley C.J."/>
            <person name="Jones L.M."/>
            <person name="Kikuchi T."/>
            <person name="Reid A.J."/>
            <person name="Thorpe P."/>
            <person name="Tsai I.J."/>
            <person name="Beasley H."/>
            <person name="Blok V."/>
            <person name="Cock P.J.A."/>
            <person name="Van den Akker S.E."/>
            <person name="Holroyd N."/>
            <person name="Hunt M."/>
            <person name="Mantelin S."/>
            <person name="Naghra H."/>
            <person name="Pain A."/>
            <person name="Palomares-Rius J.E."/>
            <person name="Zarowiecki M."/>
            <person name="Berriman M."/>
            <person name="Jones J.T."/>
            <person name="Urwin P.E."/>
        </authorList>
    </citation>
    <scope>NUCLEOTIDE SEQUENCE [LARGE SCALE GENOMIC DNA]</scope>
    <source>
        <strain evidence="9">Lindley</strain>
    </source>
</reference>
<evidence type="ECO:0000259" key="6">
    <source>
        <dbReference type="Pfam" id="PF00006"/>
    </source>
</evidence>
<protein>
    <recommendedName>
        <fullName evidence="5">Vacuolar proton pump subunit B</fullName>
        <shortName evidence="5">V-ATPase subunit B</shortName>
    </recommendedName>
    <alternativeName>
        <fullName evidence="5">Vacuolar proton pump subunit B</fullName>
    </alternativeName>
</protein>
<dbReference type="CDD" id="cd01135">
    <property type="entry name" value="V_A-ATPase_B"/>
    <property type="match status" value="1"/>
</dbReference>
<dbReference type="PROSITE" id="PS00152">
    <property type="entry name" value="ATPASE_ALPHA_BETA"/>
    <property type="match status" value="1"/>
</dbReference>
<sequence length="419" mass="46974">MGQVLEVTKDKAVVQVFEGTSGIDAKNTICEFTGDIMRTPVSEDMLGRIFNGSGTPIDKGPNVLAEDYLDIDGQPINPWSRIYPEEMIQTGISAIDVMNSIARGQKIPIFSAAGLPHNEIAAQIVRQGGLVKHPNKKKENDAEEDNDDFAIVFAAMGVNMETARFFKQDFEENGSMENVCLFLNLANDPTIERIITPRLALTCAEFLAYQCQKHVLVVLTDMSYYAEALREVSAAREEVPGRRGFPGYMYTDLARIYERAGRVEDITHPIPDLTGYITEGQIYVDRQLHNRQIYPPINVLPSLSRLMKSAIGEGMTRADHSDVSNQLYACYAIGKDVQAMKAVVGEEALSSDDLLYLEFLTKFEKNFISQGNYENRTVFDSLDIGWQLLRIFPREMLKRIPAKTLDKYYPRGGTGARNE</sequence>
<proteinExistence type="inferred from homology"/>
<dbReference type="Gene3D" id="3.40.50.12240">
    <property type="match status" value="1"/>
</dbReference>
<dbReference type="Pfam" id="PF02874">
    <property type="entry name" value="ATP-synt_ab_N"/>
    <property type="match status" value="1"/>
</dbReference>
<dbReference type="CDD" id="cd18118">
    <property type="entry name" value="ATP-synt_V_A-type_beta_N"/>
    <property type="match status" value="1"/>
</dbReference>
<name>A0A183BS12_GLOPA</name>
<keyword evidence="3 5" id="KW-0375">Hydrogen ion transport</keyword>
<feature type="domain" description="ATPase F1/V1/A1 complex alpha/beta subunit nucleotide-binding" evidence="6">
    <location>
        <begin position="91"/>
        <end position="304"/>
    </location>
</feature>
<dbReference type="InterPro" id="IPR020003">
    <property type="entry name" value="ATPase_a/bsu_AS"/>
</dbReference>
<organism evidence="9 10">
    <name type="scientific">Globodera pallida</name>
    <name type="common">Potato cyst nematode worm</name>
    <name type="synonym">Heterodera pallida</name>
    <dbReference type="NCBI Taxonomy" id="36090"/>
    <lineage>
        <taxon>Eukaryota</taxon>
        <taxon>Metazoa</taxon>
        <taxon>Ecdysozoa</taxon>
        <taxon>Nematoda</taxon>
        <taxon>Chromadorea</taxon>
        <taxon>Rhabditida</taxon>
        <taxon>Tylenchina</taxon>
        <taxon>Tylenchomorpha</taxon>
        <taxon>Tylenchoidea</taxon>
        <taxon>Heteroderidae</taxon>
        <taxon>Heteroderinae</taxon>
        <taxon>Globodera</taxon>
    </lineage>
</organism>
<keyword evidence="9" id="KW-1185">Reference proteome</keyword>
<dbReference type="WBParaSite" id="GPLIN_000339800">
    <property type="protein sequence ID" value="GPLIN_000339800"/>
    <property type="gene ID" value="GPLIN_000339800"/>
</dbReference>
<dbReference type="AlphaFoldDB" id="A0A183BS12"/>
<evidence type="ECO:0000313" key="9">
    <source>
        <dbReference type="Proteomes" id="UP000050741"/>
    </source>
</evidence>
<dbReference type="SUPFAM" id="SSF52540">
    <property type="entry name" value="P-loop containing nucleoside triphosphate hydrolases"/>
    <property type="match status" value="1"/>
</dbReference>
<evidence type="ECO:0000256" key="1">
    <source>
        <dbReference type="ARBA" id="ARBA00008936"/>
    </source>
</evidence>
<dbReference type="CDD" id="cd18112">
    <property type="entry name" value="ATP-synt_V_A-type_beta_C"/>
    <property type="match status" value="1"/>
</dbReference>
<evidence type="ECO:0000256" key="4">
    <source>
        <dbReference type="ARBA" id="ARBA00023065"/>
    </source>
</evidence>
<evidence type="ECO:0000259" key="7">
    <source>
        <dbReference type="Pfam" id="PF02874"/>
    </source>
</evidence>
<reference evidence="10" key="3">
    <citation type="submission" date="2016-06" db="UniProtKB">
        <authorList>
            <consortium name="WormBaseParasite"/>
        </authorList>
    </citation>
    <scope>IDENTIFICATION</scope>
</reference>
<dbReference type="InterPro" id="IPR027417">
    <property type="entry name" value="P-loop_NTPase"/>
</dbReference>
<dbReference type="Pfam" id="PF00006">
    <property type="entry name" value="ATP-synt_ab"/>
    <property type="match status" value="1"/>
</dbReference>
<evidence type="ECO:0000256" key="5">
    <source>
        <dbReference type="RuleBase" id="RU366021"/>
    </source>
</evidence>
<dbReference type="InterPro" id="IPR055190">
    <property type="entry name" value="ATP-synt_VA_C"/>
</dbReference>
<dbReference type="PANTHER" id="PTHR43389">
    <property type="entry name" value="V-TYPE PROTON ATPASE SUBUNIT B"/>
    <property type="match status" value="1"/>
</dbReference>
<dbReference type="InterPro" id="IPR022879">
    <property type="entry name" value="V-ATPase_su_B/beta"/>
</dbReference>
<dbReference type="NCBIfam" id="NF003235">
    <property type="entry name" value="PRK04196.1"/>
    <property type="match status" value="1"/>
</dbReference>
<dbReference type="InterPro" id="IPR000194">
    <property type="entry name" value="ATPase_F1/V1/A1_a/bsu_nucl-bd"/>
</dbReference>
<keyword evidence="4 5" id="KW-0406">Ion transport</keyword>
<dbReference type="GO" id="GO:0046034">
    <property type="term" value="P:ATP metabolic process"/>
    <property type="evidence" value="ECO:0007669"/>
    <property type="project" value="InterPro"/>
</dbReference>
<dbReference type="InterPro" id="IPR005723">
    <property type="entry name" value="ATPase_V1-cplx_bsu"/>
</dbReference>
<feature type="domain" description="ATP synthase A/B type C-terminal" evidence="8">
    <location>
        <begin position="310"/>
        <end position="409"/>
    </location>
</feature>
<dbReference type="NCBIfam" id="TIGR01040">
    <property type="entry name" value="V-ATPase_V1_B"/>
    <property type="match status" value="1"/>
</dbReference>
<dbReference type="Pfam" id="PF22919">
    <property type="entry name" value="ATP-synt_VA_C"/>
    <property type="match status" value="1"/>
</dbReference>
<comment type="similarity">
    <text evidence="1 5">Belongs to the ATPase alpha/beta chains family.</text>
</comment>
<keyword evidence="2 5" id="KW-0813">Transport</keyword>
<dbReference type="GO" id="GO:0046961">
    <property type="term" value="F:proton-transporting ATPase activity, rotational mechanism"/>
    <property type="evidence" value="ECO:0007669"/>
    <property type="project" value="InterPro"/>
</dbReference>
<evidence type="ECO:0000256" key="2">
    <source>
        <dbReference type="ARBA" id="ARBA00022448"/>
    </source>
</evidence>